<evidence type="ECO:0000256" key="1">
    <source>
        <dbReference type="SAM" id="MobiDB-lite"/>
    </source>
</evidence>
<name>A0A150G3C8_GONPE</name>
<organism evidence="2 3">
    <name type="scientific">Gonium pectorale</name>
    <name type="common">Green alga</name>
    <dbReference type="NCBI Taxonomy" id="33097"/>
    <lineage>
        <taxon>Eukaryota</taxon>
        <taxon>Viridiplantae</taxon>
        <taxon>Chlorophyta</taxon>
        <taxon>core chlorophytes</taxon>
        <taxon>Chlorophyceae</taxon>
        <taxon>CS clade</taxon>
        <taxon>Chlamydomonadales</taxon>
        <taxon>Volvocaceae</taxon>
        <taxon>Gonium</taxon>
    </lineage>
</organism>
<keyword evidence="3" id="KW-1185">Reference proteome</keyword>
<evidence type="ECO:0000313" key="2">
    <source>
        <dbReference type="EMBL" id="KXZ44348.1"/>
    </source>
</evidence>
<evidence type="ECO:0000313" key="3">
    <source>
        <dbReference type="Proteomes" id="UP000075714"/>
    </source>
</evidence>
<feature type="region of interest" description="Disordered" evidence="1">
    <location>
        <begin position="213"/>
        <end position="243"/>
    </location>
</feature>
<gene>
    <name evidence="2" type="ORF">GPECTOR_69g441</name>
</gene>
<accession>A0A150G3C8</accession>
<feature type="region of interest" description="Disordered" evidence="1">
    <location>
        <begin position="447"/>
        <end position="491"/>
    </location>
</feature>
<dbReference type="EMBL" id="LSYV01000070">
    <property type="protein sequence ID" value="KXZ44348.1"/>
    <property type="molecule type" value="Genomic_DNA"/>
</dbReference>
<dbReference type="AlphaFoldDB" id="A0A150G3C8"/>
<feature type="compositionally biased region" description="Gly residues" evidence="1">
    <location>
        <begin position="460"/>
        <end position="487"/>
    </location>
</feature>
<comment type="caution">
    <text evidence="2">The sequence shown here is derived from an EMBL/GenBank/DDBJ whole genome shotgun (WGS) entry which is preliminary data.</text>
</comment>
<protein>
    <submittedName>
        <fullName evidence="2">Uncharacterized protein</fullName>
    </submittedName>
</protein>
<dbReference type="Proteomes" id="UP000075714">
    <property type="component" value="Unassembled WGS sequence"/>
</dbReference>
<reference evidence="3" key="1">
    <citation type="journal article" date="2016" name="Nat. Commun.">
        <title>The Gonium pectorale genome demonstrates co-option of cell cycle regulation during the evolution of multicellularity.</title>
        <authorList>
            <person name="Hanschen E.R."/>
            <person name="Marriage T.N."/>
            <person name="Ferris P.J."/>
            <person name="Hamaji T."/>
            <person name="Toyoda A."/>
            <person name="Fujiyama A."/>
            <person name="Neme R."/>
            <person name="Noguchi H."/>
            <person name="Minakuchi Y."/>
            <person name="Suzuki M."/>
            <person name="Kawai-Toyooka H."/>
            <person name="Smith D.R."/>
            <person name="Sparks H."/>
            <person name="Anderson J."/>
            <person name="Bakaric R."/>
            <person name="Luria V."/>
            <person name="Karger A."/>
            <person name="Kirschner M.W."/>
            <person name="Durand P.M."/>
            <person name="Michod R.E."/>
            <person name="Nozaki H."/>
            <person name="Olson B.J."/>
        </authorList>
    </citation>
    <scope>NUCLEOTIDE SEQUENCE [LARGE SCALE GENOMIC DNA]</scope>
    <source>
        <strain evidence="3">NIES-2863</strain>
    </source>
</reference>
<feature type="region of interest" description="Disordered" evidence="1">
    <location>
        <begin position="176"/>
        <end position="196"/>
    </location>
</feature>
<feature type="compositionally biased region" description="Low complexity" evidence="1">
    <location>
        <begin position="447"/>
        <end position="459"/>
    </location>
</feature>
<feature type="region of interest" description="Disordered" evidence="1">
    <location>
        <begin position="587"/>
        <end position="609"/>
    </location>
</feature>
<proteinExistence type="predicted"/>
<feature type="compositionally biased region" description="Low complexity" evidence="1">
    <location>
        <begin position="213"/>
        <end position="227"/>
    </location>
</feature>
<sequence>MRLNEQLCDSLDAIGAVAEDSGAGDAVAITLLSDKHLRLTLLRLALSAVRTAPDRPDRQLAAELAGALTDSAALQHACRVLLLLAPRAPALASSYVLRRAATSVGMALADAHHLADVCADQDPASATLLYGVTSDRCVQTAVLAMGLAELCTADGGPAYGIPPELLRDLTALFGSGGSGGGGGSGKGGRRPPPGRRASLSIALRVMRLAVASAEAETETEGGPAARGAGSGRLDDPASEPPPSLAAALAGGVLPLTEMLLRRAVWEHVPAAITRGLLGGGTFAANAFLAPLLAYGEPRQAAALVATVGKVLALTDPRVVTAAAWEPQEDTQQCIVDAACDLLSWGLRWWEETAANDAAAAAAAGPSAALPLQQRLARVLSCAACTWLSVLLRLASSTVQALAPAAKECSCGSSPPPDSETSAAGAFTLLGAVLPWLPLLARTQELRTATTGSGAANRRGAGNGDVGSGGNTGGGGGGNGGSSSGGDGGRCDGNRDGGWRELIETCAPALRSLGCSLRLAAAAPPGGVPVGALRGLVEACRLVESWPHEPWATDADGTPLLASWPPGALGAVAEQLRAADSLDPAATAERLEGSLTRRRPGTAAVTSADR</sequence>
<feature type="compositionally biased region" description="Gly residues" evidence="1">
    <location>
        <begin position="176"/>
        <end position="186"/>
    </location>
</feature>